<dbReference type="AlphaFoldDB" id="A0A0N4YKK4"/>
<reference evidence="3 4" key="2">
    <citation type="submission" date="2018-11" db="EMBL/GenBank/DDBJ databases">
        <authorList>
            <consortium name="Pathogen Informatics"/>
        </authorList>
    </citation>
    <scope>NUCLEOTIDE SEQUENCE [LARGE SCALE GENOMIC DNA]</scope>
</reference>
<evidence type="ECO:0000313" key="3">
    <source>
        <dbReference type="EMBL" id="VDL81238.1"/>
    </source>
</evidence>
<evidence type="ECO:0000256" key="2">
    <source>
        <dbReference type="SAM" id="MobiDB-lite"/>
    </source>
</evidence>
<name>A0A0N4YKK4_NIPBR</name>
<sequence length="229" mass="26979">MPEEPAQPQQAENIDDQMEDDDDLIETDDADDNDDEEEAEDPPPREDNAQAHADAEAEHRRHAPPEQAPQDIVTQLRNQLRNARQEVRDLRLMMAELEDLEKCPPRLFDVAPIRAHERNMPCVFCNQRGRRYSDSCNICPKVEERRQLLREAGRCNMCLDWWCNGSRSCRKFDTECHHCRKTGHSATICPLPERTREIEDRLHELRRTHEEKQIQINSIKRKVRRRGIE</sequence>
<evidence type="ECO:0000256" key="1">
    <source>
        <dbReference type="SAM" id="Coils"/>
    </source>
</evidence>
<reference evidence="5" key="1">
    <citation type="submission" date="2017-02" db="UniProtKB">
        <authorList>
            <consortium name="WormBaseParasite"/>
        </authorList>
    </citation>
    <scope>IDENTIFICATION</scope>
</reference>
<dbReference type="STRING" id="27835.A0A0N4YKK4"/>
<organism evidence="5">
    <name type="scientific">Nippostrongylus brasiliensis</name>
    <name type="common">Rat hookworm</name>
    <dbReference type="NCBI Taxonomy" id="27835"/>
    <lineage>
        <taxon>Eukaryota</taxon>
        <taxon>Metazoa</taxon>
        <taxon>Ecdysozoa</taxon>
        <taxon>Nematoda</taxon>
        <taxon>Chromadorea</taxon>
        <taxon>Rhabditida</taxon>
        <taxon>Rhabditina</taxon>
        <taxon>Rhabditomorpha</taxon>
        <taxon>Strongyloidea</taxon>
        <taxon>Heligmosomidae</taxon>
        <taxon>Nippostrongylus</taxon>
    </lineage>
</organism>
<keyword evidence="1" id="KW-0175">Coiled coil</keyword>
<gene>
    <name evidence="3" type="ORF">NBR_LOCUS17581</name>
</gene>
<proteinExistence type="predicted"/>
<dbReference type="EMBL" id="UYSL01022848">
    <property type="protein sequence ID" value="VDL81238.1"/>
    <property type="molecule type" value="Genomic_DNA"/>
</dbReference>
<feature type="compositionally biased region" description="Acidic residues" evidence="2">
    <location>
        <begin position="13"/>
        <end position="41"/>
    </location>
</feature>
<feature type="region of interest" description="Disordered" evidence="2">
    <location>
        <begin position="1"/>
        <end position="71"/>
    </location>
</feature>
<dbReference type="WBParaSite" id="NBR_0001758001-mRNA-1">
    <property type="protein sequence ID" value="NBR_0001758001-mRNA-1"/>
    <property type="gene ID" value="NBR_0001758001"/>
</dbReference>
<feature type="compositionally biased region" description="Basic and acidic residues" evidence="2">
    <location>
        <begin position="42"/>
        <end position="59"/>
    </location>
</feature>
<dbReference type="Proteomes" id="UP000271162">
    <property type="component" value="Unassembled WGS sequence"/>
</dbReference>
<dbReference type="OMA" id="HSATICP"/>
<feature type="coiled-coil region" evidence="1">
    <location>
        <begin position="195"/>
        <end position="222"/>
    </location>
</feature>
<protein>
    <submittedName>
        <fullName evidence="5">CCHC-type domain-containing protein</fullName>
    </submittedName>
</protein>
<feature type="coiled-coil region" evidence="1">
    <location>
        <begin position="73"/>
        <end position="100"/>
    </location>
</feature>
<accession>A0A0N4YKK4</accession>
<evidence type="ECO:0000313" key="4">
    <source>
        <dbReference type="Proteomes" id="UP000271162"/>
    </source>
</evidence>
<keyword evidence="4" id="KW-1185">Reference proteome</keyword>
<evidence type="ECO:0000313" key="5">
    <source>
        <dbReference type="WBParaSite" id="NBR_0001758001-mRNA-1"/>
    </source>
</evidence>